<feature type="compositionally biased region" description="Polar residues" evidence="1">
    <location>
        <begin position="9"/>
        <end position="28"/>
    </location>
</feature>
<evidence type="ECO:0000313" key="3">
    <source>
        <dbReference type="Proteomes" id="UP000323000"/>
    </source>
</evidence>
<organism evidence="2 3">
    <name type="scientific">Acer yangbiense</name>
    <dbReference type="NCBI Taxonomy" id="1000413"/>
    <lineage>
        <taxon>Eukaryota</taxon>
        <taxon>Viridiplantae</taxon>
        <taxon>Streptophyta</taxon>
        <taxon>Embryophyta</taxon>
        <taxon>Tracheophyta</taxon>
        <taxon>Spermatophyta</taxon>
        <taxon>Magnoliopsida</taxon>
        <taxon>eudicotyledons</taxon>
        <taxon>Gunneridae</taxon>
        <taxon>Pentapetalae</taxon>
        <taxon>rosids</taxon>
        <taxon>malvids</taxon>
        <taxon>Sapindales</taxon>
        <taxon>Sapindaceae</taxon>
        <taxon>Hippocastanoideae</taxon>
        <taxon>Acereae</taxon>
        <taxon>Acer</taxon>
    </lineage>
</organism>
<name>A0A5C7H727_9ROSI</name>
<dbReference type="OrthoDB" id="1923282at2759"/>
<dbReference type="PANTHER" id="PTHR33676:SF3">
    <property type="entry name" value="COLD-REGULATED PROTEIN 27"/>
    <property type="match status" value="1"/>
</dbReference>
<dbReference type="EMBL" id="VAHF01000010">
    <property type="protein sequence ID" value="TXG52415.1"/>
    <property type="molecule type" value="Genomic_DNA"/>
</dbReference>
<dbReference type="GO" id="GO:0042752">
    <property type="term" value="P:regulation of circadian rhythm"/>
    <property type="evidence" value="ECO:0007669"/>
    <property type="project" value="InterPro"/>
</dbReference>
<feature type="compositionally biased region" description="Polar residues" evidence="1">
    <location>
        <begin position="553"/>
        <end position="562"/>
    </location>
</feature>
<gene>
    <name evidence="2" type="ORF">EZV62_021584</name>
</gene>
<feature type="compositionally biased region" description="Polar residues" evidence="1">
    <location>
        <begin position="319"/>
        <end position="340"/>
    </location>
</feature>
<feature type="compositionally biased region" description="Polar residues" evidence="1">
    <location>
        <begin position="87"/>
        <end position="97"/>
    </location>
</feature>
<evidence type="ECO:0000256" key="1">
    <source>
        <dbReference type="SAM" id="MobiDB-lite"/>
    </source>
</evidence>
<dbReference type="AlphaFoldDB" id="A0A5C7H727"/>
<comment type="caution">
    <text evidence="2">The sequence shown here is derived from an EMBL/GenBank/DDBJ whole genome shotgun (WGS) entry which is preliminary data.</text>
</comment>
<reference evidence="3" key="1">
    <citation type="journal article" date="2019" name="Gigascience">
        <title>De novo genome assembly of the endangered Acer yangbiense, a plant species with extremely small populations endemic to Yunnan Province, China.</title>
        <authorList>
            <person name="Yang J."/>
            <person name="Wariss H.M."/>
            <person name="Tao L."/>
            <person name="Zhang R."/>
            <person name="Yun Q."/>
            <person name="Hollingsworth P."/>
            <person name="Dao Z."/>
            <person name="Luo G."/>
            <person name="Guo H."/>
            <person name="Ma Y."/>
            <person name="Sun W."/>
        </authorList>
    </citation>
    <scope>NUCLEOTIDE SEQUENCE [LARGE SCALE GENOMIC DNA]</scope>
    <source>
        <strain evidence="3">cv. Malutang</strain>
    </source>
</reference>
<dbReference type="InterPro" id="IPR044678">
    <property type="entry name" value="COR27/28"/>
</dbReference>
<accession>A0A5C7H727</accession>
<feature type="region of interest" description="Disordered" evidence="1">
    <location>
        <begin position="522"/>
        <end position="562"/>
    </location>
</feature>
<dbReference type="GO" id="GO:0009409">
    <property type="term" value="P:response to cold"/>
    <property type="evidence" value="ECO:0007669"/>
    <property type="project" value="InterPro"/>
</dbReference>
<evidence type="ECO:0000313" key="2">
    <source>
        <dbReference type="EMBL" id="TXG52415.1"/>
    </source>
</evidence>
<dbReference type="PANTHER" id="PTHR33676">
    <property type="entry name" value="COLD REGULATED PROTEIN 27"/>
    <property type="match status" value="1"/>
</dbReference>
<keyword evidence="3" id="KW-1185">Reference proteome</keyword>
<evidence type="ECO:0008006" key="4">
    <source>
        <dbReference type="Google" id="ProtNLM"/>
    </source>
</evidence>
<sequence>MDSYRKTETQTSSRTSEFSLEQQSSGQFAQDDESWSLDPPVAESVSTEWTDEKHRMYLKSMEASFVDQLYNSLDSLGWRSPKKKSSDITSSRQIHRTPSGQFKVLRSGCWQKINFERPDSQLKKTHDPSGFLSSPWIRHYKSSCKPQTLASPSLPGTAGLKNRAVNSSGKNAVSCGSASSSEHFAACQSHSCNQDLVDSNTEVSDQNFTDEEIKSEKLSSKCSSKKMKTSRRDQTRRDETTRISFDFALAVRDSDTLEITYFTKTPILARKELPKPDQIRRFSSIAGVETPRQFLSCGDGEEGDVLSKVYEERRVLGKTETQTSSRTSEFSLEQQSSGQFAQDDETWSLDPPVAESVSTEWTDEKHRMYVKSMEASFVDQLYNSLDSLGWRSPKKKSSDITSSRQIHRTPSGQFKVLRSGCWQKINFERPDSQLKKTHDPSGFLSSPWIRHYKSSCKPQTLASPSLPGTAGLKNRAVNSSGKNAVSCGSASSSEHFAACQSHSCNQDLVDSNTEVSDQNFIDEEIKSEKPSSKCSSKKMNASRHDQVIPHSNPPETGNGPDS</sequence>
<feature type="region of interest" description="Disordered" evidence="1">
    <location>
        <begin position="78"/>
        <end position="97"/>
    </location>
</feature>
<proteinExistence type="predicted"/>
<protein>
    <recommendedName>
        <fullName evidence="4">Cold-regulated protein 27</fullName>
    </recommendedName>
</protein>
<dbReference type="Proteomes" id="UP000323000">
    <property type="component" value="Chromosome 10"/>
</dbReference>
<feature type="region of interest" description="Disordered" evidence="1">
    <location>
        <begin position="1"/>
        <end position="48"/>
    </location>
</feature>
<feature type="region of interest" description="Disordered" evidence="1">
    <location>
        <begin position="316"/>
        <end position="355"/>
    </location>
</feature>